<dbReference type="OrthoDB" id="9831940at2"/>
<dbReference type="AlphaFoldDB" id="A0A346XTS5"/>
<keyword evidence="1" id="KW-1133">Transmembrane helix</keyword>
<dbReference type="InterPro" id="IPR027783">
    <property type="entry name" value="Bacterial_PH-related"/>
</dbReference>
<name>A0A346XTS5_9ACTN</name>
<dbReference type="Proteomes" id="UP000264006">
    <property type="component" value="Chromosome"/>
</dbReference>
<feature type="transmembrane region" description="Helical" evidence="1">
    <location>
        <begin position="38"/>
        <end position="58"/>
    </location>
</feature>
<keyword evidence="1" id="KW-0812">Transmembrane</keyword>
<gene>
    <name evidence="3" type="ORF">DVS28_a0921</name>
</gene>
<keyword evidence="1" id="KW-0472">Membrane</keyword>
<evidence type="ECO:0000259" key="2">
    <source>
        <dbReference type="Pfam" id="PF10882"/>
    </source>
</evidence>
<sequence length="159" mass="16933">MTEFRAAPLDSTARVVSGVLVVMLVVIGVVMWTLAGPAVGPFVAVLYVIVLALSWAMAPRSYAVQGGDLVVNRNAWRPFRSPLRGLAEMSEPGRMGLRVAGSGGGFGYYGRFRRSDIGAYRAYLTSRANDIVVPVTTDVGIVTVSPADPQSFVARVSGR</sequence>
<evidence type="ECO:0000256" key="1">
    <source>
        <dbReference type="SAM" id="Phobius"/>
    </source>
</evidence>
<keyword evidence="4" id="KW-1185">Reference proteome</keyword>
<organism evidence="3 4">
    <name type="scientific">Euzebya pacifica</name>
    <dbReference type="NCBI Taxonomy" id="1608957"/>
    <lineage>
        <taxon>Bacteria</taxon>
        <taxon>Bacillati</taxon>
        <taxon>Actinomycetota</taxon>
        <taxon>Nitriliruptoria</taxon>
        <taxon>Euzebyales</taxon>
    </lineage>
</organism>
<protein>
    <recommendedName>
        <fullName evidence="2">Bacterial Pleckstrin homology domain-containing protein</fullName>
    </recommendedName>
</protein>
<feature type="domain" description="Bacterial Pleckstrin homology" evidence="2">
    <location>
        <begin position="62"/>
        <end position="157"/>
    </location>
</feature>
<dbReference type="EMBL" id="CP031165">
    <property type="protein sequence ID" value="AXV05622.1"/>
    <property type="molecule type" value="Genomic_DNA"/>
</dbReference>
<feature type="transmembrane region" description="Helical" evidence="1">
    <location>
        <begin position="12"/>
        <end position="32"/>
    </location>
</feature>
<dbReference type="KEGG" id="euz:DVS28_a0921"/>
<evidence type="ECO:0000313" key="4">
    <source>
        <dbReference type="Proteomes" id="UP000264006"/>
    </source>
</evidence>
<dbReference type="RefSeq" id="WP_114590404.1">
    <property type="nucleotide sequence ID" value="NZ_CAXIBR010000006.1"/>
</dbReference>
<dbReference type="Pfam" id="PF10882">
    <property type="entry name" value="bPH_5"/>
    <property type="match status" value="1"/>
</dbReference>
<evidence type="ECO:0000313" key="3">
    <source>
        <dbReference type="EMBL" id="AXV05622.1"/>
    </source>
</evidence>
<accession>A0A346XTS5</accession>
<proteinExistence type="predicted"/>
<reference evidence="3 4" key="1">
    <citation type="submission" date="2018-09" db="EMBL/GenBank/DDBJ databases">
        <title>Complete genome sequence of Euzebya sp. DY32-46 isolated from seawater of Pacific Ocean.</title>
        <authorList>
            <person name="Xu L."/>
            <person name="Wu Y.-H."/>
            <person name="Xu X.-W."/>
        </authorList>
    </citation>
    <scope>NUCLEOTIDE SEQUENCE [LARGE SCALE GENOMIC DNA]</scope>
    <source>
        <strain evidence="3 4">DY32-46</strain>
    </source>
</reference>